<proteinExistence type="predicted"/>
<reference evidence="11 12" key="1">
    <citation type="journal article" date="2018" name="Mol. Biol. Evol.">
        <title>Broad Genomic Sampling Reveals a Smut Pathogenic Ancestry of the Fungal Clade Ustilaginomycotina.</title>
        <authorList>
            <person name="Kijpornyongpan T."/>
            <person name="Mondo S.J."/>
            <person name="Barry K."/>
            <person name="Sandor L."/>
            <person name="Lee J."/>
            <person name="Lipzen A."/>
            <person name="Pangilinan J."/>
            <person name="LaButti K."/>
            <person name="Hainaut M."/>
            <person name="Henrissat B."/>
            <person name="Grigoriev I.V."/>
            <person name="Spatafora J.W."/>
            <person name="Aime M.C."/>
        </authorList>
    </citation>
    <scope>NUCLEOTIDE SEQUENCE [LARGE SCALE GENOMIC DNA]</scope>
    <source>
        <strain evidence="11 12">MCA 5214</strain>
    </source>
</reference>
<keyword evidence="12" id="KW-1185">Reference proteome</keyword>
<dbReference type="InterPro" id="IPR030662">
    <property type="entry name" value="DPH6/MJ0570"/>
</dbReference>
<dbReference type="GO" id="GO:0005524">
    <property type="term" value="F:ATP binding"/>
    <property type="evidence" value="ECO:0007669"/>
    <property type="project" value="UniProtKB-KW"/>
</dbReference>
<dbReference type="STRING" id="1569628.A0A316UNI1"/>
<gene>
    <name evidence="11" type="ORF">BDZ90DRAFT_213706</name>
</gene>
<dbReference type="PIRSF" id="PIRSF039123">
    <property type="entry name" value="Diphthamide_synthase"/>
    <property type="match status" value="1"/>
</dbReference>
<organism evidence="11 12">
    <name type="scientific">Jaminaea rosea</name>
    <dbReference type="NCBI Taxonomy" id="1569628"/>
    <lineage>
        <taxon>Eukaryota</taxon>
        <taxon>Fungi</taxon>
        <taxon>Dikarya</taxon>
        <taxon>Basidiomycota</taxon>
        <taxon>Ustilaginomycotina</taxon>
        <taxon>Exobasidiomycetes</taxon>
        <taxon>Microstromatales</taxon>
        <taxon>Microstromatales incertae sedis</taxon>
        <taxon>Jaminaea</taxon>
    </lineage>
</organism>
<dbReference type="GeneID" id="37025998"/>
<dbReference type="OrthoDB" id="686384at2759"/>
<dbReference type="FunFam" id="3.40.50.620:FF:000145">
    <property type="entry name" value="ATP-binding domain containing protein"/>
    <property type="match status" value="1"/>
</dbReference>
<evidence type="ECO:0000256" key="9">
    <source>
        <dbReference type="ARBA" id="ARBA00048108"/>
    </source>
</evidence>
<dbReference type="Proteomes" id="UP000245884">
    <property type="component" value="Unassembled WGS sequence"/>
</dbReference>
<keyword evidence="4" id="KW-0436">Ligase</keyword>
<evidence type="ECO:0000256" key="3">
    <source>
        <dbReference type="ARBA" id="ARBA00018426"/>
    </source>
</evidence>
<dbReference type="Pfam" id="PF01902">
    <property type="entry name" value="Diphthami_syn_2"/>
    <property type="match status" value="2"/>
</dbReference>
<feature type="domain" description="Diphthamide synthase" evidence="10">
    <location>
        <begin position="1"/>
        <end position="81"/>
    </location>
</feature>
<evidence type="ECO:0000256" key="8">
    <source>
        <dbReference type="ARBA" id="ARBA00031552"/>
    </source>
</evidence>
<accession>A0A316UNI1</accession>
<evidence type="ECO:0000313" key="12">
    <source>
        <dbReference type="Proteomes" id="UP000245884"/>
    </source>
</evidence>
<dbReference type="PANTHER" id="PTHR12196">
    <property type="entry name" value="DOMAIN OF UNKNOWN FUNCTION 71 DUF71 -CONTAINING PROTEIN"/>
    <property type="match status" value="1"/>
</dbReference>
<dbReference type="InterPro" id="IPR014729">
    <property type="entry name" value="Rossmann-like_a/b/a_fold"/>
</dbReference>
<dbReference type="Gene3D" id="3.40.50.620">
    <property type="entry name" value="HUPs"/>
    <property type="match status" value="1"/>
</dbReference>
<feature type="domain" description="Diphthamide synthase" evidence="10">
    <location>
        <begin position="106"/>
        <end position="259"/>
    </location>
</feature>
<evidence type="ECO:0000256" key="4">
    <source>
        <dbReference type="ARBA" id="ARBA00022598"/>
    </source>
</evidence>
<comment type="catalytic activity">
    <reaction evidence="9">
        <text>diphthine-[translation elongation factor 2] + NH4(+) + ATP = diphthamide-[translation elongation factor 2] + AMP + diphosphate + H(+)</text>
        <dbReference type="Rhea" id="RHEA:19753"/>
        <dbReference type="Rhea" id="RHEA-COMP:10172"/>
        <dbReference type="Rhea" id="RHEA-COMP:10174"/>
        <dbReference type="ChEBI" id="CHEBI:15378"/>
        <dbReference type="ChEBI" id="CHEBI:16692"/>
        <dbReference type="ChEBI" id="CHEBI:28938"/>
        <dbReference type="ChEBI" id="CHEBI:30616"/>
        <dbReference type="ChEBI" id="CHEBI:33019"/>
        <dbReference type="ChEBI" id="CHEBI:82696"/>
        <dbReference type="ChEBI" id="CHEBI:456215"/>
        <dbReference type="EC" id="6.3.1.14"/>
    </reaction>
</comment>
<dbReference type="EC" id="6.3.1.14" evidence="2"/>
<dbReference type="GO" id="GO:0017178">
    <property type="term" value="F:diphthine-ammonia ligase activity"/>
    <property type="evidence" value="ECO:0007669"/>
    <property type="project" value="UniProtKB-EC"/>
</dbReference>
<dbReference type="GO" id="GO:0017183">
    <property type="term" value="P:protein histidyl modification to diphthamide"/>
    <property type="evidence" value="ECO:0007669"/>
    <property type="project" value="TreeGrafter"/>
</dbReference>
<dbReference type="InterPro" id="IPR002761">
    <property type="entry name" value="Diphthami_syn_dom"/>
</dbReference>
<evidence type="ECO:0000256" key="5">
    <source>
        <dbReference type="ARBA" id="ARBA00022741"/>
    </source>
</evidence>
<dbReference type="CDD" id="cd01994">
    <property type="entry name" value="AANH_PF0828-like"/>
    <property type="match status" value="1"/>
</dbReference>
<protein>
    <recommendedName>
        <fullName evidence="3">Diphthine--ammonia ligase</fullName>
        <ecNumber evidence="2">6.3.1.14</ecNumber>
    </recommendedName>
    <alternativeName>
        <fullName evidence="7">Diphthamide synthase</fullName>
    </alternativeName>
    <alternativeName>
        <fullName evidence="8">Diphthamide synthetase</fullName>
    </alternativeName>
</protein>
<dbReference type="SUPFAM" id="SSF52402">
    <property type="entry name" value="Adenine nucleotide alpha hydrolases-like"/>
    <property type="match status" value="1"/>
</dbReference>
<evidence type="ECO:0000313" key="11">
    <source>
        <dbReference type="EMBL" id="PWN26338.1"/>
    </source>
</evidence>
<keyword evidence="5" id="KW-0547">Nucleotide-binding</keyword>
<dbReference type="Gene3D" id="3.90.1490.10">
    <property type="entry name" value="putative n-type atp pyrophosphatase, domain 2"/>
    <property type="match status" value="1"/>
</dbReference>
<dbReference type="FunFam" id="3.90.1490.10:FF:000001">
    <property type="entry name" value="Diphthine--ammonia ligase"/>
    <property type="match status" value="1"/>
</dbReference>
<dbReference type="AlphaFoldDB" id="A0A316UNI1"/>
<dbReference type="RefSeq" id="XP_025360950.1">
    <property type="nucleotide sequence ID" value="XM_025504175.1"/>
</dbReference>
<evidence type="ECO:0000256" key="6">
    <source>
        <dbReference type="ARBA" id="ARBA00022840"/>
    </source>
</evidence>
<evidence type="ECO:0000256" key="7">
    <source>
        <dbReference type="ARBA" id="ARBA00029814"/>
    </source>
</evidence>
<comment type="pathway">
    <text evidence="1">Protein modification; peptidyl-diphthamide biosynthesis.</text>
</comment>
<evidence type="ECO:0000256" key="1">
    <source>
        <dbReference type="ARBA" id="ARBA00005156"/>
    </source>
</evidence>
<evidence type="ECO:0000256" key="2">
    <source>
        <dbReference type="ARBA" id="ARBA00012089"/>
    </source>
</evidence>
<dbReference type="NCBIfam" id="TIGR00290">
    <property type="entry name" value="MJ0570_dom"/>
    <property type="match status" value="1"/>
</dbReference>
<dbReference type="EMBL" id="KZ819672">
    <property type="protein sequence ID" value="PWN26338.1"/>
    <property type="molecule type" value="Genomic_DNA"/>
</dbReference>
<evidence type="ECO:0000259" key="10">
    <source>
        <dbReference type="Pfam" id="PF01902"/>
    </source>
</evidence>
<feature type="non-terminal residue" evidence="11">
    <location>
        <position position="282"/>
    </location>
</feature>
<sequence length="282" mass="30768">MKVVGLLSGGKDSCYNLCHAAKQGHEIVALATLAPPEGKDELDSYMYQTVGHDAVHLVAEAMDLPLYRRVIAGHPLRTGNDFTTEDFHQDDSAVASSSTAAVDETSDLFLLLQTVKRHHPDVRGVSVGAILSNYQRFRVESVCMHPALQLQPLAYLWQRTDQAALLDEMIAAGLHAVLIKVAGAGLTGEEHLGKSLAQMRTTLSRLEKMYGAHVCGEGGEYETLTLDCPLFKRRIRLVETESVVHDESGEVAYLRVKRAVLEDKGEGEEKGLEGVAVPPILD</sequence>
<dbReference type="PANTHER" id="PTHR12196:SF2">
    <property type="entry name" value="DIPHTHINE--AMMONIA LIGASE"/>
    <property type="match status" value="1"/>
</dbReference>
<name>A0A316UNI1_9BASI</name>
<keyword evidence="6" id="KW-0067">ATP-binding</keyword>